<dbReference type="EMBL" id="JAPCID010000020">
    <property type="protein sequence ID" value="MDA0138956.1"/>
    <property type="molecule type" value="Genomic_DNA"/>
</dbReference>
<dbReference type="InterPro" id="IPR025566">
    <property type="entry name" value="DUF4331"/>
</dbReference>
<sequence length="481" mass="50986">MRTALFGAATVAALAAGALATTGVFGSSHREAPRIMLDPSADNTDLYAFTAPDAPGKLTVISNWVPLQNPAGGPYFGKLDPEARYYVKIDNTGDGVEDVAYRWQFRNTFRNPNSFLYAVPPVNSIGDSNLNFVQTYDLYRERYRGGRVTDSDRIARNVPVAPDNVGPKTMPNYAAVAAGATQPLPGGGKTFVGPVDDPFFVDLGSIFDGINIDKPGRPGIGLGNQGGGKDDVSGFTVHSFALQVPAAEVTRDGRPVSGPTGANAVVGLWTTTERKAIKVQRGRVHDRWVQVSRLGNPLINEVVIPIGKKDLYNASAPRDDAKNFGAAALAPEPARILNQLFNLGIKETGRTDIVQALLTGVPGLTQIAKNAVPADTLKLNLGVPPAANPNRFGVLAGDTAGFPNGRRLADDVTDIELRVIAGALLKPEQGGKQIPLGDGIDVNDKPFRTTFPYVALPDSGFDAKFGRVEPAHAPVPQPPTP</sequence>
<reference evidence="2" key="1">
    <citation type="submission" date="2022-10" db="EMBL/GenBank/DDBJ databases">
        <title>The WGS of Solirubrobacter sp. CPCC 204708.</title>
        <authorList>
            <person name="Jiang Z."/>
        </authorList>
    </citation>
    <scope>NUCLEOTIDE SEQUENCE</scope>
    <source>
        <strain evidence="2">CPCC 204708</strain>
    </source>
</reference>
<feature type="signal peptide" evidence="1">
    <location>
        <begin position="1"/>
        <end position="20"/>
    </location>
</feature>
<protein>
    <submittedName>
        <fullName evidence="2">DUF4331 domain-containing protein</fullName>
    </submittedName>
</protein>
<evidence type="ECO:0000313" key="3">
    <source>
        <dbReference type="Proteomes" id="UP001147700"/>
    </source>
</evidence>
<dbReference type="RefSeq" id="WP_202954450.1">
    <property type="nucleotide sequence ID" value="NZ_JAPCID010000020.1"/>
</dbReference>
<name>A0ABT4RK75_9ACTN</name>
<feature type="chain" id="PRO_5046232784" evidence="1">
    <location>
        <begin position="21"/>
        <end position="481"/>
    </location>
</feature>
<comment type="caution">
    <text evidence="2">The sequence shown here is derived from an EMBL/GenBank/DDBJ whole genome shotgun (WGS) entry which is preliminary data.</text>
</comment>
<proteinExistence type="predicted"/>
<accession>A0ABT4RK75</accession>
<keyword evidence="3" id="KW-1185">Reference proteome</keyword>
<keyword evidence="1" id="KW-0732">Signal</keyword>
<dbReference type="Pfam" id="PF14224">
    <property type="entry name" value="DUF4331"/>
    <property type="match status" value="1"/>
</dbReference>
<gene>
    <name evidence="2" type="ORF">OJ962_15750</name>
</gene>
<evidence type="ECO:0000313" key="2">
    <source>
        <dbReference type="EMBL" id="MDA0138956.1"/>
    </source>
</evidence>
<dbReference type="Proteomes" id="UP001147700">
    <property type="component" value="Unassembled WGS sequence"/>
</dbReference>
<organism evidence="2 3">
    <name type="scientific">Solirubrobacter deserti</name>
    <dbReference type="NCBI Taxonomy" id="2282478"/>
    <lineage>
        <taxon>Bacteria</taxon>
        <taxon>Bacillati</taxon>
        <taxon>Actinomycetota</taxon>
        <taxon>Thermoleophilia</taxon>
        <taxon>Solirubrobacterales</taxon>
        <taxon>Solirubrobacteraceae</taxon>
        <taxon>Solirubrobacter</taxon>
    </lineage>
</organism>
<evidence type="ECO:0000256" key="1">
    <source>
        <dbReference type="SAM" id="SignalP"/>
    </source>
</evidence>